<protein>
    <submittedName>
        <fullName evidence="1">Putative thiazole-containing bacteriocin maturation protein</fullName>
    </submittedName>
</protein>
<name>A0A1I7LFZ3_9BACL</name>
<sequence length="653" mass="71384">MKLHPSMRLKVKGDTFFVPDENGGVYFRNNEGSFRVEGRSIVEWINHLMPVFDGTHTLGELTEGLNEAHRNRVYEIAQVLYDNGFVQDVASDPPHSLRAELIMSYTPQIEFLDHLFGAGAYRFELYRKARVLAVGAGPFLVSLVSALLESGLPGIHVLVTEEVPTHRDRITELVRHAQRSDPDVSFQEVGMPGTGQDVLREAVRPFDAVLYVSQTGRLEELRTFEAACRDEGKRFLPAVCAGQAGLVGPFTCSGSPVSWESAWRRMHQSAIAKDEQVHAFSSTAGAMMANVLVLEWFKWVAGERAAEEEPRFFLLNLETLEGHWHSFWLHPLVVGTTPPVPVADLERQLGAADEMSDSQSLLPFFARLTSPIAGIFHIWEEGDLVQLPLAQCRVQVADPRSPGPARLLPEMVCTGLTHEEARREAGLVGVDTYVSRLMGEPGVSLSPRQPDEHSDDGRPLYTGIGAGETLAEGVSRALVRCLEEALRQRNHDAPPSVSPIVLTEVADIHCCCYLEALTVLGGEPEFGLGVPVLGCPVVWVRSGEHWFAGVGLNVTLALRSALTHALLSLQNLVTYGSGRGLETEFVEMAGGVPQLLSVPASPDGTQAQVVRAALQRLQGTGMRVDVVDVSPEPWVKESLAGVFAVALRKEMPA</sequence>
<dbReference type="RefSeq" id="WP_342741645.1">
    <property type="nucleotide sequence ID" value="NZ_FPBV01000046.1"/>
</dbReference>
<keyword evidence="2" id="KW-1185">Reference proteome</keyword>
<dbReference type="EMBL" id="FPBV01000046">
    <property type="protein sequence ID" value="SFV08591.1"/>
    <property type="molecule type" value="Genomic_DNA"/>
</dbReference>
<dbReference type="AlphaFoldDB" id="A0A1I7LFZ3"/>
<accession>A0A1I7LFZ3</accession>
<organism evidence="1 2">
    <name type="scientific">Alicyclobacillus macrosporangiidus</name>
    <dbReference type="NCBI Taxonomy" id="392015"/>
    <lineage>
        <taxon>Bacteria</taxon>
        <taxon>Bacillati</taxon>
        <taxon>Bacillota</taxon>
        <taxon>Bacilli</taxon>
        <taxon>Bacillales</taxon>
        <taxon>Alicyclobacillaceae</taxon>
        <taxon>Alicyclobacillus</taxon>
    </lineage>
</organism>
<dbReference type="Gene3D" id="3.40.50.720">
    <property type="entry name" value="NAD(P)-binding Rossmann-like Domain"/>
    <property type="match status" value="1"/>
</dbReference>
<dbReference type="NCBIfam" id="TIGR03693">
    <property type="entry name" value="ocin_ThiF_like"/>
    <property type="match status" value="1"/>
</dbReference>
<dbReference type="Gene3D" id="3.90.930.60">
    <property type="match status" value="1"/>
</dbReference>
<dbReference type="InterPro" id="IPR022368">
    <property type="entry name" value="Thiazole_bacteriocin_mat_put"/>
</dbReference>
<dbReference type="Proteomes" id="UP000183508">
    <property type="component" value="Unassembled WGS sequence"/>
</dbReference>
<dbReference type="STRING" id="392015.SAMN05421543_1467"/>
<dbReference type="eggNOG" id="COG0476">
    <property type="taxonomic scope" value="Bacteria"/>
</dbReference>
<gene>
    <name evidence="1" type="ORF">SAMN05421543_1467</name>
</gene>
<evidence type="ECO:0000313" key="2">
    <source>
        <dbReference type="Proteomes" id="UP000183508"/>
    </source>
</evidence>
<reference evidence="2" key="1">
    <citation type="submission" date="2016-10" db="EMBL/GenBank/DDBJ databases">
        <authorList>
            <person name="Varghese N."/>
        </authorList>
    </citation>
    <scope>NUCLEOTIDE SEQUENCE [LARGE SCALE GENOMIC DNA]</scope>
    <source>
        <strain evidence="2">DSM 17980</strain>
    </source>
</reference>
<evidence type="ECO:0000313" key="1">
    <source>
        <dbReference type="EMBL" id="SFV08591.1"/>
    </source>
</evidence>
<proteinExistence type="predicted"/>